<dbReference type="InterPro" id="IPR036907">
    <property type="entry name" value="5'-Nucleotdase_C_sf"/>
</dbReference>
<name>A0A4R0J995_9ACTN</name>
<dbReference type="InterPro" id="IPR029052">
    <property type="entry name" value="Metallo-depent_PP-like"/>
</dbReference>
<organism evidence="4 5">
    <name type="scientific">Kribbella speibonae</name>
    <dbReference type="NCBI Taxonomy" id="1572660"/>
    <lineage>
        <taxon>Bacteria</taxon>
        <taxon>Bacillati</taxon>
        <taxon>Actinomycetota</taxon>
        <taxon>Actinomycetes</taxon>
        <taxon>Propionibacteriales</taxon>
        <taxon>Kribbellaceae</taxon>
        <taxon>Kribbella</taxon>
    </lineage>
</organism>
<comment type="caution">
    <text evidence="4">The sequence shown here is derived from an EMBL/GenBank/DDBJ whole genome shotgun (WGS) entry which is preliminary data.</text>
</comment>
<evidence type="ECO:0000313" key="5">
    <source>
        <dbReference type="Proteomes" id="UP000294225"/>
    </source>
</evidence>
<feature type="domain" description="F5/8 type C" evidence="3">
    <location>
        <begin position="625"/>
        <end position="776"/>
    </location>
</feature>
<proteinExistence type="inferred from homology"/>
<dbReference type="GO" id="GO:0008768">
    <property type="term" value="F:UDP-sugar diphosphatase activity"/>
    <property type="evidence" value="ECO:0007669"/>
    <property type="project" value="TreeGrafter"/>
</dbReference>
<dbReference type="SUPFAM" id="SSF56300">
    <property type="entry name" value="Metallo-dependent phosphatases"/>
    <property type="match status" value="1"/>
</dbReference>
<dbReference type="InterPro" id="IPR008334">
    <property type="entry name" value="5'-Nucleotdase_C"/>
</dbReference>
<dbReference type="Proteomes" id="UP000294225">
    <property type="component" value="Unassembled WGS sequence"/>
</dbReference>
<dbReference type="PROSITE" id="PS50022">
    <property type="entry name" value="FA58C_3"/>
    <property type="match status" value="1"/>
</dbReference>
<keyword evidence="1" id="KW-0732">Signal</keyword>
<dbReference type="InterPro" id="IPR008979">
    <property type="entry name" value="Galactose-bd-like_sf"/>
</dbReference>
<dbReference type="Pfam" id="PF00754">
    <property type="entry name" value="F5_F8_type_C"/>
    <property type="match status" value="1"/>
</dbReference>
<dbReference type="Gene3D" id="2.60.120.260">
    <property type="entry name" value="Galactose-binding domain-like"/>
    <property type="match status" value="1"/>
</dbReference>
<evidence type="ECO:0000256" key="2">
    <source>
        <dbReference type="RuleBase" id="RU362119"/>
    </source>
</evidence>
<dbReference type="GO" id="GO:0008253">
    <property type="term" value="F:5'-nucleotidase activity"/>
    <property type="evidence" value="ECO:0007669"/>
    <property type="project" value="TreeGrafter"/>
</dbReference>
<dbReference type="PRINTS" id="PR01607">
    <property type="entry name" value="APYRASEFAMLY"/>
</dbReference>
<dbReference type="Pfam" id="PF00149">
    <property type="entry name" value="Metallophos"/>
    <property type="match status" value="1"/>
</dbReference>
<dbReference type="EMBL" id="SJKC01000001">
    <property type="protein sequence ID" value="TCC41904.1"/>
    <property type="molecule type" value="Genomic_DNA"/>
</dbReference>
<gene>
    <name evidence="4" type="ORF">E0H92_09785</name>
</gene>
<evidence type="ECO:0000259" key="3">
    <source>
        <dbReference type="PROSITE" id="PS50022"/>
    </source>
</evidence>
<dbReference type="PANTHER" id="PTHR11575">
    <property type="entry name" value="5'-NUCLEOTIDASE-RELATED"/>
    <property type="match status" value="1"/>
</dbReference>
<evidence type="ECO:0000313" key="4">
    <source>
        <dbReference type="EMBL" id="TCC41904.1"/>
    </source>
</evidence>
<dbReference type="GO" id="GO:0030288">
    <property type="term" value="C:outer membrane-bounded periplasmic space"/>
    <property type="evidence" value="ECO:0007669"/>
    <property type="project" value="TreeGrafter"/>
</dbReference>
<dbReference type="AlphaFoldDB" id="A0A4R0J995"/>
<dbReference type="InterPro" id="IPR006179">
    <property type="entry name" value="5_nucleotidase/apyrase"/>
</dbReference>
<protein>
    <submittedName>
        <fullName evidence="4">Bifunctional metallophosphatase/5'-nucleotidase</fullName>
    </submittedName>
</protein>
<dbReference type="SUPFAM" id="SSF49785">
    <property type="entry name" value="Galactose-binding domain-like"/>
    <property type="match status" value="1"/>
</dbReference>
<dbReference type="GO" id="GO:0000166">
    <property type="term" value="F:nucleotide binding"/>
    <property type="evidence" value="ECO:0007669"/>
    <property type="project" value="UniProtKB-KW"/>
</dbReference>
<evidence type="ECO:0000256" key="1">
    <source>
        <dbReference type="ARBA" id="ARBA00022729"/>
    </source>
</evidence>
<accession>A0A4R0J995</accession>
<dbReference type="PANTHER" id="PTHR11575:SF24">
    <property type="entry name" value="5'-NUCLEOTIDASE"/>
    <property type="match status" value="1"/>
</dbReference>
<dbReference type="GO" id="GO:0009166">
    <property type="term" value="P:nucleotide catabolic process"/>
    <property type="evidence" value="ECO:0007669"/>
    <property type="project" value="InterPro"/>
</dbReference>
<dbReference type="InterPro" id="IPR000421">
    <property type="entry name" value="FA58C"/>
</dbReference>
<dbReference type="Gene3D" id="3.90.780.10">
    <property type="entry name" value="5'-Nucleotidase, C-terminal domain"/>
    <property type="match status" value="1"/>
</dbReference>
<dbReference type="InterPro" id="IPR004843">
    <property type="entry name" value="Calcineurin-like_PHP"/>
</dbReference>
<keyword evidence="2" id="KW-0547">Nucleotide-binding</keyword>
<comment type="similarity">
    <text evidence="2">Belongs to the 5'-nucleotidase family.</text>
</comment>
<dbReference type="Pfam" id="PF02872">
    <property type="entry name" value="5_nucleotid_C"/>
    <property type="match status" value="1"/>
</dbReference>
<keyword evidence="2" id="KW-0378">Hydrolase</keyword>
<reference evidence="4 5" key="1">
    <citation type="submission" date="2019-02" db="EMBL/GenBank/DDBJ databases">
        <title>Kribbella capetownensis sp. nov. and Kribbella speibonae sp. nov., isolated from soil.</title>
        <authorList>
            <person name="Curtis S.M."/>
            <person name="Norton I."/>
            <person name="Everest G.J."/>
            <person name="Meyers P.R."/>
        </authorList>
    </citation>
    <scope>NUCLEOTIDE SEQUENCE [LARGE SCALE GENOMIC DNA]</scope>
    <source>
        <strain evidence="4 5">YM55</strain>
    </source>
</reference>
<dbReference type="SUPFAM" id="SSF55816">
    <property type="entry name" value="5'-nucleotidase (syn. UDP-sugar hydrolase), C-terminal domain"/>
    <property type="match status" value="1"/>
</dbReference>
<dbReference type="Gene3D" id="3.60.21.10">
    <property type="match status" value="1"/>
</dbReference>
<sequence>MSISATATIPVIVELLSPPTVRFPTPMRLEKSVSRIVQEVSSRGHVLRRTAASTLQRGSAPIDRSSRMSRISSVLALLGLVVGTTALPADADAPIPVQILSLTDLHGYLSETENLTIAGPSGTQQVGGAGYLKAHLERLRKPNSFLIGAGDQFSGWPDYTQAFANEPTIEVLNAFGMDFDVAGNHEFDREFPFLRRMTTGACYGKPGFDSCFKDSTGRNFHGTDYAYHAANIVDPRTKRPVLPPYWIAEAGGQRIGFIGLGFPGTPTETLSIEGSGFEFQGIVDAANRAAAALKAQGVNAIVVSMHEGGQQGGLYDECKNPTGPIFDAARAMSPDIDVILGGHWHTAFNCMIPDPNGVPRPVLEASNHGRVLGEVNLELDPTTGDVIRSKTTATNHAVTKDITPDPGVQKIVKYWMDKWTARQQEPLTKLDRDLDFARTAESRTGNLVADLYKAEADSDFALIPADLGIDVIAAGLEAGTVTYGEAWPVAGISPITTLSMKGSTVEAVLEQQWIPPAYGCSRLSALATSANFRYTYDLGRPVGDRVDPAKVLINGKPLQRDKTYRVTTSAAMPLHGTQYGYPGFQQYTQLVRAPRMGQEVFLNYLRTHPLLKAPNLGRVTAIPGTPPPADGPFGPLTLLPQNEMTATATSQGSSAYSASAAVDGSCTTMWHSNWSPHAPLPQYITLDLKTPRTIEALVYTPRQDAAVPNGRISSYDVQTSTDGSTFTSVTKGSWDGTVDAKIARFPAGTTARYVRLVGLAGGADYAAATELNIALAPGS</sequence>